<dbReference type="GO" id="GO:0046983">
    <property type="term" value="F:protein dimerization activity"/>
    <property type="evidence" value="ECO:0007669"/>
    <property type="project" value="InterPro"/>
</dbReference>
<dbReference type="Proteomes" id="UP001408789">
    <property type="component" value="Unassembled WGS sequence"/>
</dbReference>
<dbReference type="InterPro" id="IPR055298">
    <property type="entry name" value="AtLOH3-like"/>
</dbReference>
<comment type="caution">
    <text evidence="2">The sequence shown here is derived from an EMBL/GenBank/DDBJ whole genome shotgun (WGS) entry which is preliminary data.</text>
</comment>
<dbReference type="SUPFAM" id="SSF53098">
    <property type="entry name" value="Ribonuclease H-like"/>
    <property type="match status" value="1"/>
</dbReference>
<name>A0AAP0C3K8_9ASTR</name>
<dbReference type="PANTHER" id="PTHR11697">
    <property type="entry name" value="GENERAL TRANSCRIPTION FACTOR 2-RELATED ZINC FINGER PROTEIN"/>
    <property type="match status" value="1"/>
</dbReference>
<dbReference type="Pfam" id="PF05699">
    <property type="entry name" value="Dimer_Tnp_hAT"/>
    <property type="match status" value="1"/>
</dbReference>
<dbReference type="PANTHER" id="PTHR11697:SF230">
    <property type="entry name" value="ZINC FINGER, MYM DOMAIN CONTAINING 1"/>
    <property type="match status" value="1"/>
</dbReference>
<protein>
    <recommendedName>
        <fullName evidence="1">HAT C-terminal dimerisation domain-containing protein</fullName>
    </recommendedName>
</protein>
<dbReference type="InterPro" id="IPR008906">
    <property type="entry name" value="HATC_C_dom"/>
</dbReference>
<reference evidence="2 3" key="1">
    <citation type="submission" date="2024-04" db="EMBL/GenBank/DDBJ databases">
        <title>The reference genome of an endangered Asteraceae, Deinandra increscens subsp. villosa, native to the Central Coast of California.</title>
        <authorList>
            <person name="Guilliams M."/>
            <person name="Hasenstab-Lehman K."/>
            <person name="Meyer R."/>
            <person name="Mcevoy S."/>
        </authorList>
    </citation>
    <scope>NUCLEOTIDE SEQUENCE [LARGE SCALE GENOMIC DNA]</scope>
    <source>
        <tissue evidence="2">Leaf</tissue>
    </source>
</reference>
<gene>
    <name evidence="2" type="ORF">SSX86_032851</name>
</gene>
<proteinExistence type="predicted"/>
<feature type="domain" description="HAT C-terminal dimerisation" evidence="1">
    <location>
        <begin position="190"/>
        <end position="246"/>
    </location>
</feature>
<evidence type="ECO:0000313" key="2">
    <source>
        <dbReference type="EMBL" id="KAK9048186.1"/>
    </source>
</evidence>
<keyword evidence="3" id="KW-1185">Reference proteome</keyword>
<sequence>MKRILGITNTLCEALQRKDQDILNACELVKSTKKDLQDFRLEGFDSLLEDVTSFCDQHDIEVVKMEDEYVDTRSRRRKTNITNRQHYVVNNFNTVLDMQIQELGNRFSEVTTNLLMCMSSLSPRDNFRAFNKLKLLNLAEMYPYDFNFDEKDKLIYELGHYIANVKEDTHFDNLNGVSDLAQRMVETRKNIDYPLVYRLIKLSLLLPVATASVERSFSSMKHVKTELRNRMGDGYMNDCCLCYIEKEFFQQVSIEDVMQRFQTMKTRRQQL</sequence>
<evidence type="ECO:0000313" key="3">
    <source>
        <dbReference type="Proteomes" id="UP001408789"/>
    </source>
</evidence>
<dbReference type="InterPro" id="IPR012337">
    <property type="entry name" value="RNaseH-like_sf"/>
</dbReference>
<evidence type="ECO:0000259" key="1">
    <source>
        <dbReference type="Pfam" id="PF05699"/>
    </source>
</evidence>
<dbReference type="EMBL" id="JBCNJP010014435">
    <property type="protein sequence ID" value="KAK9048186.1"/>
    <property type="molecule type" value="Genomic_DNA"/>
</dbReference>
<accession>A0AAP0C3K8</accession>
<organism evidence="2 3">
    <name type="scientific">Deinandra increscens subsp. villosa</name>
    <dbReference type="NCBI Taxonomy" id="3103831"/>
    <lineage>
        <taxon>Eukaryota</taxon>
        <taxon>Viridiplantae</taxon>
        <taxon>Streptophyta</taxon>
        <taxon>Embryophyta</taxon>
        <taxon>Tracheophyta</taxon>
        <taxon>Spermatophyta</taxon>
        <taxon>Magnoliopsida</taxon>
        <taxon>eudicotyledons</taxon>
        <taxon>Gunneridae</taxon>
        <taxon>Pentapetalae</taxon>
        <taxon>asterids</taxon>
        <taxon>campanulids</taxon>
        <taxon>Asterales</taxon>
        <taxon>Asteraceae</taxon>
        <taxon>Asteroideae</taxon>
        <taxon>Heliantheae alliance</taxon>
        <taxon>Madieae</taxon>
        <taxon>Madiinae</taxon>
        <taxon>Deinandra</taxon>
    </lineage>
</organism>
<dbReference type="AlphaFoldDB" id="A0AAP0C3K8"/>